<dbReference type="GO" id="GO:0042626">
    <property type="term" value="F:ATPase-coupled transmembrane transporter activity"/>
    <property type="evidence" value="ECO:0007669"/>
    <property type="project" value="TreeGrafter"/>
</dbReference>
<dbReference type="PROSITE" id="PS00211">
    <property type="entry name" value="ABC_TRANSPORTER_1"/>
    <property type="match status" value="1"/>
</dbReference>
<dbReference type="SUPFAM" id="SSF52540">
    <property type="entry name" value="P-loop containing nucleoside triphosphate hydrolases"/>
    <property type="match status" value="1"/>
</dbReference>
<evidence type="ECO:0000256" key="1">
    <source>
        <dbReference type="ARBA" id="ARBA00004202"/>
    </source>
</evidence>
<dbReference type="PROSITE" id="PS50893">
    <property type="entry name" value="ABC_TRANSPORTER_2"/>
    <property type="match status" value="1"/>
</dbReference>
<evidence type="ECO:0000313" key="10">
    <source>
        <dbReference type="EMBL" id="PLR86742.1"/>
    </source>
</evidence>
<protein>
    <submittedName>
        <fullName evidence="10">Cobalt ABC transporter ATP-binding protein</fullName>
    </submittedName>
</protein>
<dbReference type="Proteomes" id="UP000235114">
    <property type="component" value="Unassembled WGS sequence"/>
</dbReference>
<dbReference type="InterPro" id="IPR017871">
    <property type="entry name" value="ABC_transporter-like_CS"/>
</dbReference>
<gene>
    <name evidence="10" type="ORF">CU635_00135</name>
    <name evidence="11" type="ORF">CVD25_18370</name>
</gene>
<dbReference type="EMBL" id="PGVD01000056">
    <property type="protein sequence ID" value="PLR92796.1"/>
    <property type="molecule type" value="Genomic_DNA"/>
</dbReference>
<keyword evidence="8" id="KW-0472">Membrane</keyword>
<organism evidence="10 12">
    <name type="scientific">Bacillus canaveralius</name>
    <dbReference type="NCBI Taxonomy" id="1403243"/>
    <lineage>
        <taxon>Bacteria</taxon>
        <taxon>Bacillati</taxon>
        <taxon>Bacillota</taxon>
        <taxon>Bacilli</taxon>
        <taxon>Bacillales</taxon>
        <taxon>Bacillaceae</taxon>
        <taxon>Bacillus</taxon>
    </lineage>
</organism>
<dbReference type="SMART" id="SM00382">
    <property type="entry name" value="AAA"/>
    <property type="match status" value="1"/>
</dbReference>
<dbReference type="InterPro" id="IPR003439">
    <property type="entry name" value="ABC_transporter-like_ATP-bd"/>
</dbReference>
<evidence type="ECO:0000313" key="13">
    <source>
        <dbReference type="Proteomes" id="UP000235114"/>
    </source>
</evidence>
<dbReference type="GO" id="GO:0016887">
    <property type="term" value="F:ATP hydrolysis activity"/>
    <property type="evidence" value="ECO:0007669"/>
    <property type="project" value="InterPro"/>
</dbReference>
<keyword evidence="4" id="KW-1003">Cell membrane</keyword>
<evidence type="ECO:0000256" key="8">
    <source>
        <dbReference type="ARBA" id="ARBA00023136"/>
    </source>
</evidence>
<dbReference type="Proteomes" id="UP000234951">
    <property type="component" value="Unassembled WGS sequence"/>
</dbReference>
<dbReference type="GO" id="GO:0005524">
    <property type="term" value="F:ATP binding"/>
    <property type="evidence" value="ECO:0007669"/>
    <property type="project" value="UniProtKB-KW"/>
</dbReference>
<evidence type="ECO:0000256" key="2">
    <source>
        <dbReference type="ARBA" id="ARBA00005417"/>
    </source>
</evidence>
<dbReference type="Pfam" id="PF00005">
    <property type="entry name" value="ABC_tran"/>
    <property type="match status" value="1"/>
</dbReference>
<dbReference type="EMBL" id="PGVA01000001">
    <property type="protein sequence ID" value="PLR86742.1"/>
    <property type="molecule type" value="Genomic_DNA"/>
</dbReference>
<dbReference type="InterPro" id="IPR027417">
    <property type="entry name" value="P-loop_NTPase"/>
</dbReference>
<dbReference type="Gene3D" id="3.40.50.300">
    <property type="entry name" value="P-loop containing nucleotide triphosphate hydrolases"/>
    <property type="match status" value="1"/>
</dbReference>
<reference evidence="11 13" key="2">
    <citation type="submission" date="2017-12" db="EMBL/GenBank/DDBJ databases">
        <title>Comparative Functional Genomics of Dry Heat Resistant strains isolated from the Viking Spacecraft.</title>
        <authorList>
            <person name="Seuylemezian A."/>
            <person name="Cooper K."/>
            <person name="Vaishampayan P."/>
        </authorList>
    </citation>
    <scope>NUCLEOTIDE SEQUENCE [LARGE SCALE GENOMIC DNA]</scope>
    <source>
        <strain evidence="11 13">ATCC 29669</strain>
    </source>
</reference>
<proteinExistence type="inferred from homology"/>
<dbReference type="InterPro" id="IPR015856">
    <property type="entry name" value="ABC_transpr_CbiO/EcfA_su"/>
</dbReference>
<dbReference type="CDD" id="cd03225">
    <property type="entry name" value="ABC_cobalt_CbiO_domain1"/>
    <property type="match status" value="1"/>
</dbReference>
<dbReference type="PANTHER" id="PTHR43553">
    <property type="entry name" value="HEAVY METAL TRANSPORTER"/>
    <property type="match status" value="1"/>
</dbReference>
<evidence type="ECO:0000256" key="4">
    <source>
        <dbReference type="ARBA" id="ARBA00022475"/>
    </source>
</evidence>
<evidence type="ECO:0000313" key="11">
    <source>
        <dbReference type="EMBL" id="PLR92796.1"/>
    </source>
</evidence>
<dbReference type="GO" id="GO:0015087">
    <property type="term" value="F:cobalt ion transmembrane transporter activity"/>
    <property type="evidence" value="ECO:0007669"/>
    <property type="project" value="UniProtKB-ARBA"/>
</dbReference>
<keyword evidence="13" id="KW-1185">Reference proteome</keyword>
<sequence>MNKIIVENLKYKYPLSATLALDTLSFEVAEGEFIGIIGANSAGKSTLCQSIVGLVPHFYKGAYGGKVSVDGLEVKNHSIDELSLKAGIVFQNPFTQVTGSKLTVYEEIAFGLENIGLSRVEMKERIDYVLDLLNIAQLKDRNPFELSGGQMQRMAIASIIAMKPGVIVLDEPTSQLDPEGSEEVFQAIQDLSKQGVTVILSEHKMEKIAQYCNRVMLLNCGKLIDFDTPEKVFSREDLEDYGVRAPVYTRVCKALNTKIAGTDLYPVTLDQAYMALGGKSR</sequence>
<feature type="domain" description="ABC transporter" evidence="9">
    <location>
        <begin position="4"/>
        <end position="245"/>
    </location>
</feature>
<comment type="subcellular location">
    <subcellularLocation>
        <location evidence="1">Cell membrane</location>
        <topology evidence="1">Peripheral membrane protein</topology>
    </subcellularLocation>
</comment>
<keyword evidence="5" id="KW-0547">Nucleotide-binding</keyword>
<comment type="similarity">
    <text evidence="2">Belongs to the ABC transporter superfamily.</text>
</comment>
<dbReference type="GO" id="GO:0043190">
    <property type="term" value="C:ATP-binding cassette (ABC) transporter complex"/>
    <property type="evidence" value="ECO:0007669"/>
    <property type="project" value="TreeGrafter"/>
</dbReference>
<dbReference type="OrthoDB" id="501320at2"/>
<keyword evidence="7" id="KW-1278">Translocase</keyword>
<comment type="caution">
    <text evidence="10">The sequence shown here is derived from an EMBL/GenBank/DDBJ whole genome shotgun (WGS) entry which is preliminary data.</text>
</comment>
<keyword evidence="3" id="KW-0813">Transport</keyword>
<dbReference type="InterPro" id="IPR003593">
    <property type="entry name" value="AAA+_ATPase"/>
</dbReference>
<evidence type="ECO:0000256" key="6">
    <source>
        <dbReference type="ARBA" id="ARBA00022840"/>
    </source>
</evidence>
<dbReference type="AlphaFoldDB" id="A0A2N5GSJ3"/>
<evidence type="ECO:0000256" key="3">
    <source>
        <dbReference type="ARBA" id="ARBA00022448"/>
    </source>
</evidence>
<evidence type="ECO:0000259" key="9">
    <source>
        <dbReference type="PROSITE" id="PS50893"/>
    </source>
</evidence>
<dbReference type="RefSeq" id="WP_101575152.1">
    <property type="nucleotide sequence ID" value="NZ_PGVA01000001.1"/>
</dbReference>
<evidence type="ECO:0000256" key="5">
    <source>
        <dbReference type="ARBA" id="ARBA00022741"/>
    </source>
</evidence>
<keyword evidence="6 10" id="KW-0067">ATP-binding</keyword>
<evidence type="ECO:0000256" key="7">
    <source>
        <dbReference type="ARBA" id="ARBA00022967"/>
    </source>
</evidence>
<name>A0A2N5GSJ3_9BACI</name>
<dbReference type="PANTHER" id="PTHR43553:SF21">
    <property type="entry name" value="ABC TRANSPORTER ATP-BINDING PROTEIN MA_1418-RELATED"/>
    <property type="match status" value="1"/>
</dbReference>
<evidence type="ECO:0000313" key="12">
    <source>
        <dbReference type="Proteomes" id="UP000234951"/>
    </source>
</evidence>
<dbReference type="FunFam" id="3.40.50.300:FF:000224">
    <property type="entry name" value="Energy-coupling factor transporter ATP-binding protein EcfA"/>
    <property type="match status" value="1"/>
</dbReference>
<reference evidence="10 12" key="1">
    <citation type="submission" date="2017-11" db="EMBL/GenBank/DDBJ databases">
        <title>Comparitive Functional Genomics of Dry Heat Resistant strains isolated from the Viking Spacecraft.</title>
        <authorList>
            <person name="Seuylemezian A."/>
            <person name="Cooper K."/>
            <person name="Vaishampayan P."/>
        </authorList>
    </citation>
    <scope>NUCLEOTIDE SEQUENCE [LARGE SCALE GENOMIC DNA]</scope>
    <source>
        <strain evidence="10 12">M4.6</strain>
    </source>
</reference>
<dbReference type="InterPro" id="IPR050095">
    <property type="entry name" value="ECF_ABC_transporter_ATP-bd"/>
</dbReference>
<accession>A0A2N5GSJ3</accession>